<dbReference type="SUPFAM" id="SSF53850">
    <property type="entry name" value="Periplasmic binding protein-like II"/>
    <property type="match status" value="1"/>
</dbReference>
<accession>A0ABS8KMV0</accession>
<dbReference type="Proteomes" id="UP001198862">
    <property type="component" value="Unassembled WGS sequence"/>
</dbReference>
<proteinExistence type="inferred from homology"/>
<keyword evidence="3" id="KW-0238">DNA-binding</keyword>
<evidence type="ECO:0000256" key="1">
    <source>
        <dbReference type="ARBA" id="ARBA00009437"/>
    </source>
</evidence>
<dbReference type="Gene3D" id="3.40.190.290">
    <property type="match status" value="1"/>
</dbReference>
<feature type="domain" description="HTH lysR-type" evidence="5">
    <location>
        <begin position="3"/>
        <end position="60"/>
    </location>
</feature>
<dbReference type="InterPro" id="IPR036390">
    <property type="entry name" value="WH_DNA-bd_sf"/>
</dbReference>
<evidence type="ECO:0000256" key="2">
    <source>
        <dbReference type="ARBA" id="ARBA00023015"/>
    </source>
</evidence>
<comment type="similarity">
    <text evidence="1">Belongs to the LysR transcriptional regulatory family.</text>
</comment>
<reference evidence="6 7" key="1">
    <citation type="submission" date="2021-11" db="EMBL/GenBank/DDBJ databases">
        <authorList>
            <person name="Lee D.-H."/>
            <person name="Kim S.-B."/>
        </authorList>
    </citation>
    <scope>NUCLEOTIDE SEQUENCE [LARGE SCALE GENOMIC DNA]</scope>
    <source>
        <strain evidence="6 7">KCTC 52223</strain>
    </source>
</reference>
<sequence length="326" mass="35325">MDIDLKLLHHALVLAKHRHFGRAASALKVSQPTLSRNIAALEKQLGMRVFERSRRDVTATPGGDEVLKMADELVARADALANRMDLLRDGRGGRVRIVAGAYIDDIAVQPAAIQFIRANPSIHLEIIEREWTAALYSLMSDQADFAVFDVLALRDMPSLRVDSLGLLQGVYFCRAGHPLLTLSDPQPADLRQYPLVAPSMSVSRMSFIAEMDSGARIDERGGGVSPSIAVSSFRSALDIVAGTDAIGLGHATQIAEGLAAGRLAQLRLPGIPSLPAVDMGVAWKRERTLPPAARAFIELIRKRVRLVQAAESTAIPGPTRRPSRRA</sequence>
<comment type="caution">
    <text evidence="6">The sequence shown here is derived from an EMBL/GenBank/DDBJ whole genome shotgun (WGS) entry which is preliminary data.</text>
</comment>
<dbReference type="PROSITE" id="PS50931">
    <property type="entry name" value="HTH_LYSR"/>
    <property type="match status" value="1"/>
</dbReference>
<dbReference type="InterPro" id="IPR036388">
    <property type="entry name" value="WH-like_DNA-bd_sf"/>
</dbReference>
<keyword evidence="2" id="KW-0805">Transcription regulation</keyword>
<dbReference type="InterPro" id="IPR005119">
    <property type="entry name" value="LysR_subst-bd"/>
</dbReference>
<dbReference type="Pfam" id="PF00126">
    <property type="entry name" value="HTH_1"/>
    <property type="match status" value="1"/>
</dbReference>
<evidence type="ECO:0000256" key="3">
    <source>
        <dbReference type="ARBA" id="ARBA00023125"/>
    </source>
</evidence>
<dbReference type="InterPro" id="IPR000847">
    <property type="entry name" value="LysR_HTH_N"/>
</dbReference>
<evidence type="ECO:0000313" key="6">
    <source>
        <dbReference type="EMBL" id="MCC8427365.1"/>
    </source>
</evidence>
<dbReference type="Pfam" id="PF03466">
    <property type="entry name" value="LysR_substrate"/>
    <property type="match status" value="1"/>
</dbReference>
<dbReference type="Gene3D" id="1.10.10.10">
    <property type="entry name" value="Winged helix-like DNA-binding domain superfamily/Winged helix DNA-binding domain"/>
    <property type="match status" value="1"/>
</dbReference>
<evidence type="ECO:0000256" key="4">
    <source>
        <dbReference type="ARBA" id="ARBA00023163"/>
    </source>
</evidence>
<gene>
    <name evidence="6" type="ORF">LJ725_00165</name>
</gene>
<dbReference type="PANTHER" id="PTHR30419:SF30">
    <property type="entry name" value="LYSR FAMILY TRANSCRIPTIONAL REGULATOR"/>
    <property type="match status" value="1"/>
</dbReference>
<evidence type="ECO:0000313" key="7">
    <source>
        <dbReference type="Proteomes" id="UP001198862"/>
    </source>
</evidence>
<evidence type="ECO:0000259" key="5">
    <source>
        <dbReference type="PROSITE" id="PS50931"/>
    </source>
</evidence>
<dbReference type="PRINTS" id="PR00039">
    <property type="entry name" value="HTHLYSR"/>
</dbReference>
<keyword evidence="4" id="KW-0804">Transcription</keyword>
<dbReference type="CDD" id="cd05466">
    <property type="entry name" value="PBP2_LTTR_substrate"/>
    <property type="match status" value="1"/>
</dbReference>
<dbReference type="SUPFAM" id="SSF46785">
    <property type="entry name" value="Winged helix' DNA-binding domain"/>
    <property type="match status" value="1"/>
</dbReference>
<keyword evidence="7" id="KW-1185">Reference proteome</keyword>
<protein>
    <submittedName>
        <fullName evidence="6">LysR family transcriptional regulator</fullName>
    </submittedName>
</protein>
<dbReference type="PANTHER" id="PTHR30419">
    <property type="entry name" value="HTH-TYPE TRANSCRIPTIONAL REGULATOR YBHD"/>
    <property type="match status" value="1"/>
</dbReference>
<dbReference type="EMBL" id="JAJISD010000001">
    <property type="protein sequence ID" value="MCC8427365.1"/>
    <property type="molecule type" value="Genomic_DNA"/>
</dbReference>
<dbReference type="InterPro" id="IPR050950">
    <property type="entry name" value="HTH-type_LysR_regulators"/>
</dbReference>
<dbReference type="RefSeq" id="WP_230548607.1">
    <property type="nucleotide sequence ID" value="NZ_JAJISD010000001.1"/>
</dbReference>
<organism evidence="6 7">
    <name type="scientific">Reyranella aquatilis</name>
    <dbReference type="NCBI Taxonomy" id="2035356"/>
    <lineage>
        <taxon>Bacteria</taxon>
        <taxon>Pseudomonadati</taxon>
        <taxon>Pseudomonadota</taxon>
        <taxon>Alphaproteobacteria</taxon>
        <taxon>Hyphomicrobiales</taxon>
        <taxon>Reyranellaceae</taxon>
        <taxon>Reyranella</taxon>
    </lineage>
</organism>
<name>A0ABS8KMV0_9HYPH</name>